<dbReference type="InterPro" id="IPR036271">
    <property type="entry name" value="Tet_transcr_reg_TetR-rel_C_sf"/>
</dbReference>
<dbReference type="Pfam" id="PF13305">
    <property type="entry name" value="TetR_C_33"/>
    <property type="match status" value="1"/>
</dbReference>
<dbReference type="Pfam" id="PF00440">
    <property type="entry name" value="TetR_N"/>
    <property type="match status" value="1"/>
</dbReference>
<sequence>MTKEKYHHGTLKEDMIDKGLLLLNKEGFEGFSLRKVASMCGVSHTAPYKHFKDKDTLINEIALKVIESFKSSLMTATINCSDDPRAQIIEMGKCYVKFMVENPEYLKFLFLTEHTSPIVVEDNKFLCHINSPFNVFKESAEFYLSSMNLDKDLYTLNILTMWSLVHGIAVLIANKALDYKGDYLELVHKMIDENLKM</sequence>
<evidence type="ECO:0000256" key="4">
    <source>
        <dbReference type="PROSITE-ProRule" id="PRU00335"/>
    </source>
</evidence>
<reference evidence="7 8" key="1">
    <citation type="journal article" date="2015" name="Infect. Genet. Evol.">
        <title>Genomic sequences of six botulinum neurotoxin-producing strains representing three clostridial species illustrate the mobility and diversity of botulinum neurotoxin genes.</title>
        <authorList>
            <person name="Smith T.J."/>
            <person name="Hill K.K."/>
            <person name="Xie G."/>
            <person name="Foley B.T."/>
            <person name="Williamson C.H."/>
            <person name="Foster J.T."/>
            <person name="Johnson S.L."/>
            <person name="Chertkov O."/>
            <person name="Teshima H."/>
            <person name="Gibbons H.S."/>
            <person name="Johnsky L.A."/>
            <person name="Karavis M.A."/>
            <person name="Smith L.A."/>
        </authorList>
    </citation>
    <scope>NUCLEOTIDE SEQUENCE [LARGE SCALE GENOMIC DNA]</scope>
    <source>
        <strain evidence="7 8">CDC 2741</strain>
    </source>
</reference>
<evidence type="ECO:0000313" key="8">
    <source>
        <dbReference type="Proteomes" id="UP000031366"/>
    </source>
</evidence>
<keyword evidence="1" id="KW-0805">Transcription regulation</keyword>
<keyword evidence="3" id="KW-0804">Transcription</keyword>
<dbReference type="InterPro" id="IPR025996">
    <property type="entry name" value="MT1864/Rv1816-like_C"/>
</dbReference>
<dbReference type="PANTHER" id="PTHR43479:SF20">
    <property type="entry name" value="HTH TETR-TYPE DOMAIN-CONTAINING PROTEIN"/>
    <property type="match status" value="1"/>
</dbReference>
<keyword evidence="8" id="KW-1185">Reference proteome</keyword>
<accession>A0A0C1TZH4</accession>
<organism evidence="7 8">
    <name type="scientific">Clostridium argentinense CDC 2741</name>
    <dbReference type="NCBI Taxonomy" id="1418104"/>
    <lineage>
        <taxon>Bacteria</taxon>
        <taxon>Bacillati</taxon>
        <taxon>Bacillota</taxon>
        <taxon>Clostridia</taxon>
        <taxon>Eubacteriales</taxon>
        <taxon>Clostridiaceae</taxon>
        <taxon>Clostridium</taxon>
    </lineage>
</organism>
<keyword evidence="5" id="KW-0472">Membrane</keyword>
<evidence type="ECO:0000256" key="1">
    <source>
        <dbReference type="ARBA" id="ARBA00023015"/>
    </source>
</evidence>
<name>A0A0C1TZH4_9CLOT</name>
<evidence type="ECO:0000256" key="3">
    <source>
        <dbReference type="ARBA" id="ARBA00023163"/>
    </source>
</evidence>
<dbReference type="PANTHER" id="PTHR43479">
    <property type="entry name" value="ACREF/ENVCD OPERON REPRESSOR-RELATED"/>
    <property type="match status" value="1"/>
</dbReference>
<evidence type="ECO:0000256" key="5">
    <source>
        <dbReference type="SAM" id="Phobius"/>
    </source>
</evidence>
<dbReference type="GO" id="GO:0003677">
    <property type="term" value="F:DNA binding"/>
    <property type="evidence" value="ECO:0007669"/>
    <property type="project" value="UniProtKB-UniRule"/>
</dbReference>
<dbReference type="PROSITE" id="PS50977">
    <property type="entry name" value="HTH_TETR_2"/>
    <property type="match status" value="1"/>
</dbReference>
<dbReference type="InterPro" id="IPR001647">
    <property type="entry name" value="HTH_TetR"/>
</dbReference>
<keyword evidence="2 4" id="KW-0238">DNA-binding</keyword>
<dbReference type="SUPFAM" id="SSF46689">
    <property type="entry name" value="Homeodomain-like"/>
    <property type="match status" value="1"/>
</dbReference>
<dbReference type="AlphaFoldDB" id="A0A0C1TZH4"/>
<keyword evidence="5" id="KW-0812">Transmembrane</keyword>
<dbReference type="Gene3D" id="1.10.357.10">
    <property type="entry name" value="Tetracycline Repressor, domain 2"/>
    <property type="match status" value="1"/>
</dbReference>
<evidence type="ECO:0000259" key="6">
    <source>
        <dbReference type="PROSITE" id="PS50977"/>
    </source>
</evidence>
<dbReference type="EMBL" id="AYSO01000020">
    <property type="protein sequence ID" value="KIE44698.1"/>
    <property type="molecule type" value="Genomic_DNA"/>
</dbReference>
<dbReference type="InterPro" id="IPR009057">
    <property type="entry name" value="Homeodomain-like_sf"/>
</dbReference>
<dbReference type="RefSeq" id="WP_039637018.1">
    <property type="nucleotide sequence ID" value="NZ_AYSO01000020.1"/>
</dbReference>
<dbReference type="PRINTS" id="PR00455">
    <property type="entry name" value="HTHTETR"/>
</dbReference>
<proteinExistence type="predicted"/>
<dbReference type="Proteomes" id="UP000031366">
    <property type="component" value="Unassembled WGS sequence"/>
</dbReference>
<keyword evidence="5" id="KW-1133">Transmembrane helix</keyword>
<feature type="DNA-binding region" description="H-T-H motif" evidence="4">
    <location>
        <begin position="32"/>
        <end position="51"/>
    </location>
</feature>
<dbReference type="OrthoDB" id="9179041at2"/>
<comment type="caution">
    <text evidence="7">The sequence shown here is derived from an EMBL/GenBank/DDBJ whole genome shotgun (WGS) entry which is preliminary data.</text>
</comment>
<feature type="transmembrane region" description="Helical" evidence="5">
    <location>
        <begin position="153"/>
        <end position="173"/>
    </location>
</feature>
<protein>
    <submittedName>
        <fullName evidence="7">Bacterial regulatory s, tetR family protein</fullName>
    </submittedName>
</protein>
<feature type="domain" description="HTH tetR-type" evidence="6">
    <location>
        <begin position="9"/>
        <end position="69"/>
    </location>
</feature>
<dbReference type="STRING" id="29341.RSJ17_07185"/>
<dbReference type="SUPFAM" id="SSF48498">
    <property type="entry name" value="Tetracyclin repressor-like, C-terminal domain"/>
    <property type="match status" value="1"/>
</dbReference>
<evidence type="ECO:0000256" key="2">
    <source>
        <dbReference type="ARBA" id="ARBA00023125"/>
    </source>
</evidence>
<gene>
    <name evidence="7" type="ORF">U732_876</name>
</gene>
<dbReference type="InterPro" id="IPR050624">
    <property type="entry name" value="HTH-type_Tx_Regulator"/>
</dbReference>
<evidence type="ECO:0000313" key="7">
    <source>
        <dbReference type="EMBL" id="KIE44698.1"/>
    </source>
</evidence>